<keyword evidence="2" id="KW-1185">Reference proteome</keyword>
<dbReference type="EMBL" id="CP029347">
    <property type="protein sequence ID" value="AWL12689.1"/>
    <property type="molecule type" value="Genomic_DNA"/>
</dbReference>
<sequence length="50" mass="6258">MKRNLIKRKRVLRPNSRRRLLLKRVQRKIQLRRQHYHSFDVECQSMARAS</sequence>
<evidence type="ECO:0000313" key="1">
    <source>
        <dbReference type="EMBL" id="AWL12689.1"/>
    </source>
</evidence>
<dbReference type="Proteomes" id="UP000245728">
    <property type="component" value="Chromosome"/>
</dbReference>
<dbReference type="RefSeq" id="WP_204101052.1">
    <property type="nucleotide sequence ID" value="NZ_CP029347.1"/>
</dbReference>
<proteinExistence type="predicted"/>
<protein>
    <submittedName>
        <fullName evidence="1">Uncharacterized protein</fullName>
    </submittedName>
</protein>
<reference evidence="1 2" key="1">
    <citation type="submission" date="2018-05" db="EMBL/GenBank/DDBJ databases">
        <title>Salinimonas sp. HMF8227 Genome sequencing and assembly.</title>
        <authorList>
            <person name="Kang H."/>
            <person name="Kang J."/>
            <person name="Cha I."/>
            <person name="Kim H."/>
            <person name="Joh K."/>
        </authorList>
    </citation>
    <scope>NUCLEOTIDE SEQUENCE [LARGE SCALE GENOMIC DNA]</scope>
    <source>
        <strain evidence="1 2">HMF8227</strain>
    </source>
</reference>
<organism evidence="1 2">
    <name type="scientific">Saliniradius amylolyticus</name>
    <dbReference type="NCBI Taxonomy" id="2183582"/>
    <lineage>
        <taxon>Bacteria</taxon>
        <taxon>Pseudomonadati</taxon>
        <taxon>Pseudomonadota</taxon>
        <taxon>Gammaproteobacteria</taxon>
        <taxon>Alteromonadales</taxon>
        <taxon>Alteromonadaceae</taxon>
        <taxon>Saliniradius</taxon>
    </lineage>
</organism>
<name>A0A2S2E513_9ALTE</name>
<accession>A0A2S2E513</accession>
<evidence type="ECO:0000313" key="2">
    <source>
        <dbReference type="Proteomes" id="UP000245728"/>
    </source>
</evidence>
<dbReference type="KEGG" id="salh:HMF8227_02236"/>
<gene>
    <name evidence="1" type="ORF">HMF8227_02236</name>
</gene>
<dbReference type="AlphaFoldDB" id="A0A2S2E513"/>